<feature type="compositionally biased region" description="Basic and acidic residues" evidence="1">
    <location>
        <begin position="105"/>
        <end position="119"/>
    </location>
</feature>
<feature type="chain" id="PRO_5045933450" evidence="2">
    <location>
        <begin position="22"/>
        <end position="119"/>
    </location>
</feature>
<reference evidence="3 4" key="1">
    <citation type="submission" date="2018-05" db="EMBL/GenBank/DDBJ databases">
        <title>Genomic Encyclopedia of Type Strains, Phase IV (KMG-V): Genome sequencing to study the core and pangenomes of soil and plant-associated prokaryotes.</title>
        <authorList>
            <person name="Whitman W."/>
        </authorList>
    </citation>
    <scope>NUCLEOTIDE SEQUENCE [LARGE SCALE GENOMIC DNA]</scope>
    <source>
        <strain evidence="3 4">SCZa-39</strain>
    </source>
</reference>
<gene>
    <name evidence="3" type="ORF">C7402_10213</name>
</gene>
<feature type="region of interest" description="Disordered" evidence="1">
    <location>
        <begin position="79"/>
        <end position="119"/>
    </location>
</feature>
<evidence type="ECO:0000256" key="2">
    <source>
        <dbReference type="SAM" id="SignalP"/>
    </source>
</evidence>
<dbReference type="Proteomes" id="UP000245712">
    <property type="component" value="Unassembled WGS sequence"/>
</dbReference>
<organism evidence="3 4">
    <name type="scientific">Paraburkholderia unamae</name>
    <dbReference type="NCBI Taxonomy" id="219649"/>
    <lineage>
        <taxon>Bacteria</taxon>
        <taxon>Pseudomonadati</taxon>
        <taxon>Pseudomonadota</taxon>
        <taxon>Betaproteobacteria</taxon>
        <taxon>Burkholderiales</taxon>
        <taxon>Burkholderiaceae</taxon>
        <taxon>Paraburkholderia</taxon>
    </lineage>
</organism>
<evidence type="ECO:0000256" key="1">
    <source>
        <dbReference type="SAM" id="MobiDB-lite"/>
    </source>
</evidence>
<feature type="region of interest" description="Disordered" evidence="1">
    <location>
        <begin position="21"/>
        <end position="42"/>
    </location>
</feature>
<proteinExistence type="predicted"/>
<keyword evidence="2" id="KW-0732">Signal</keyword>
<evidence type="ECO:0000313" key="4">
    <source>
        <dbReference type="Proteomes" id="UP000245712"/>
    </source>
</evidence>
<dbReference type="EMBL" id="QEOB01000002">
    <property type="protein sequence ID" value="PVX86178.1"/>
    <property type="molecule type" value="Genomic_DNA"/>
</dbReference>
<sequence>MIARCLLAVLCLLTMASRAHAQTTDNLAPPDASPRQYRSPLQQNMGIATAPAASDRASELTKRCKEVAAEYDHAFRPAGTDQANAVVPNYGRSGEQENTQQRYNQRRDAEKEYRALGCR</sequence>
<accession>A0ABX5KT47</accession>
<comment type="caution">
    <text evidence="3">The sequence shown here is derived from an EMBL/GenBank/DDBJ whole genome shotgun (WGS) entry which is preliminary data.</text>
</comment>
<protein>
    <submittedName>
        <fullName evidence="3">Uncharacterized protein</fullName>
    </submittedName>
</protein>
<name>A0ABX5KT47_9BURK</name>
<keyword evidence="4" id="KW-1185">Reference proteome</keyword>
<evidence type="ECO:0000313" key="3">
    <source>
        <dbReference type="EMBL" id="PVX86178.1"/>
    </source>
</evidence>
<feature type="signal peptide" evidence="2">
    <location>
        <begin position="1"/>
        <end position="21"/>
    </location>
</feature>